<gene>
    <name evidence="1" type="primary">SRP68</name>
    <name evidence="1" type="ORF">M8818_001537</name>
</gene>
<comment type="caution">
    <text evidence="1">The sequence shown here is derived from an EMBL/GenBank/DDBJ whole genome shotgun (WGS) entry which is preliminary data.</text>
</comment>
<dbReference type="EMBL" id="JAMKPW020000006">
    <property type="protein sequence ID" value="KAK8217284.1"/>
    <property type="molecule type" value="Genomic_DNA"/>
</dbReference>
<evidence type="ECO:0000313" key="1">
    <source>
        <dbReference type="EMBL" id="KAK8217284.1"/>
    </source>
</evidence>
<protein>
    <submittedName>
        <fullName evidence="1">Signal recognition particle subunit srp68</fullName>
    </submittedName>
</protein>
<sequence length="643" mass="71275">MDITQFAVGGRDSALLIGDYNAYRSQLSRQLLAVRKRLGRATPKNAKFAQKAPVTAENVAQNREYAHLLLLTAERAWAHAMHMKSTHSEDNAGQGIAGSTRAHIISRLSKAARSAAELVTLLQDPASNSSNVDLLEAKAYVASLLGGEEFEKQSEGQRSREEQSAEGRWNKCLQELATARVIYAALYTNTKEEIFREILANTTDPTIRYAAYQARLPRTVAVSSVALRYIPKEDTELVNSVKEVDANAFNEQTQTSSTTSQAAQTGDVPNTITWRGRKANIVDATIGQALASQFAAESRLSEFLSTKPDASPRKKAAAYDDILIASQDAADATRQAIEELEKERVDEGDARMQDLRVTSLALNYSMVSWRVGRNRVLIGSEDGKSFEDVKPKQPKRPRRDGKEWTEKEEPRGRKLARLRERVVLYDATIQSIDTIKELRGAMRDEAFVAELEGKRAYFQALRCLNIAHSHTLLSNHLNALALLSRATSLISQTLSSLPSTSASATSPPTLEISYPQATALQSHLEAETNKHRALVDLYKFHANASIAAAKNMGSAAPIVQRLDEYPTPGVQVDLNNLVTYPPKLEPVPVKPLFFDVAWNYIDYPGRAKKAVEEQVQVEDVREKEEVNGVEEQPKKRGWFGFGR</sequence>
<proteinExistence type="predicted"/>
<reference evidence="1" key="1">
    <citation type="submission" date="2024-02" db="EMBL/GenBank/DDBJ databases">
        <title>Metagenome Assembled Genome of Zalaria obscura JY119.</title>
        <authorList>
            <person name="Vighnesh L."/>
            <person name="Jagadeeshwari U."/>
            <person name="Venkata Ramana C."/>
            <person name="Sasikala C."/>
        </authorList>
    </citation>
    <scope>NUCLEOTIDE SEQUENCE</scope>
    <source>
        <strain evidence="1">JY119</strain>
    </source>
</reference>
<name>A0ACC3SKK3_9PEZI</name>
<dbReference type="Proteomes" id="UP001320706">
    <property type="component" value="Unassembled WGS sequence"/>
</dbReference>
<accession>A0ACC3SKK3</accession>
<organism evidence="1 2">
    <name type="scientific">Zalaria obscura</name>
    <dbReference type="NCBI Taxonomy" id="2024903"/>
    <lineage>
        <taxon>Eukaryota</taxon>
        <taxon>Fungi</taxon>
        <taxon>Dikarya</taxon>
        <taxon>Ascomycota</taxon>
        <taxon>Pezizomycotina</taxon>
        <taxon>Dothideomycetes</taxon>
        <taxon>Dothideomycetidae</taxon>
        <taxon>Dothideales</taxon>
        <taxon>Zalariaceae</taxon>
        <taxon>Zalaria</taxon>
    </lineage>
</organism>
<keyword evidence="2" id="KW-1185">Reference proteome</keyword>
<evidence type="ECO:0000313" key="2">
    <source>
        <dbReference type="Proteomes" id="UP001320706"/>
    </source>
</evidence>